<reference evidence="1 2" key="1">
    <citation type="journal article" date="2011" name="PLoS Genet.">
        <title>Comparative genomic analysis of human fungal pathogens causing paracoccidioidomycosis.</title>
        <authorList>
            <person name="Desjardins C.A."/>
            <person name="Champion M.D."/>
            <person name="Holder J.W."/>
            <person name="Muszewska A."/>
            <person name="Goldberg J."/>
            <person name="Bailao A.M."/>
            <person name="Brigido M.M."/>
            <person name="Ferreira M.E."/>
            <person name="Garcia A.M."/>
            <person name="Grynberg M."/>
            <person name="Gujja S."/>
            <person name="Heiman D.I."/>
            <person name="Henn M.R."/>
            <person name="Kodira C.D."/>
            <person name="Leon-Narvaez H."/>
            <person name="Longo L.V."/>
            <person name="Ma L.J."/>
            <person name="Malavazi I."/>
            <person name="Matsuo A.L."/>
            <person name="Morais F.V."/>
            <person name="Pereira M."/>
            <person name="Rodriguez-Brito S."/>
            <person name="Sakthikumar S."/>
            <person name="Salem-Izacc S.M."/>
            <person name="Sykes S.M."/>
            <person name="Teixeira M.M."/>
            <person name="Vallejo M.C."/>
            <person name="Walter M.E."/>
            <person name="Yandava C."/>
            <person name="Young S."/>
            <person name="Zeng Q."/>
            <person name="Zucker J."/>
            <person name="Felipe M.S."/>
            <person name="Goldman G.H."/>
            <person name="Haas B.J."/>
            <person name="McEwen J.G."/>
            <person name="Nino-Vega G."/>
            <person name="Puccia R."/>
            <person name="San-Blas G."/>
            <person name="Soares C.M."/>
            <person name="Birren B.W."/>
            <person name="Cuomo C.A."/>
        </authorList>
    </citation>
    <scope>NUCLEOTIDE SEQUENCE [LARGE SCALE GENOMIC DNA]</scope>
    <source>
        <strain evidence="2">ATCC MYA-826 / Pb01</strain>
    </source>
</reference>
<dbReference type="VEuPathDB" id="FungiDB:PAAG_07253"/>
<dbReference type="GeneID" id="9094025"/>
<accession>C1H912</accession>
<proteinExistence type="predicted"/>
<name>C1H912_PARBA</name>
<sequence length="184" mass="20316">MGEMEHSNVLPDRFDAGGLVKLVSFSACSAESSKSLIPNPSTFKLGRLWDNKYHTDAEFGIAIVDSKAWGAGAGAGKRGGLLDVLLITGLSSTELALEFVDVLCWLQFLRWGWYICTARIVPMHNQQPFARYGFEIMKQKNIGVLFCLKYAIARFHPIPLHENSTVSSICNPGLPPKIYLKPDG</sequence>
<keyword evidence="2" id="KW-1185">Reference proteome</keyword>
<dbReference type="EMBL" id="KN294014">
    <property type="protein sequence ID" value="EEH36835.2"/>
    <property type="molecule type" value="Genomic_DNA"/>
</dbReference>
<evidence type="ECO:0000313" key="2">
    <source>
        <dbReference type="Proteomes" id="UP000002059"/>
    </source>
</evidence>
<dbReference type="AlphaFoldDB" id="C1H912"/>
<protein>
    <submittedName>
        <fullName evidence="1">Uncharacterized protein</fullName>
    </submittedName>
</protein>
<dbReference type="RefSeq" id="XP_015700611.1">
    <property type="nucleotide sequence ID" value="XM_015846176.1"/>
</dbReference>
<dbReference type="HOGENOM" id="CLU_1468622_0_0_1"/>
<dbReference type="Proteomes" id="UP000002059">
    <property type="component" value="Partially assembled WGS sequence"/>
</dbReference>
<dbReference type="KEGG" id="pbl:PAAG_07253"/>
<gene>
    <name evidence="1" type="ORF">PAAG_07253</name>
</gene>
<organism evidence="1 2">
    <name type="scientific">Paracoccidioides lutzii (strain ATCC MYA-826 / Pb01)</name>
    <name type="common">Paracoccidioides brasiliensis</name>
    <dbReference type="NCBI Taxonomy" id="502779"/>
    <lineage>
        <taxon>Eukaryota</taxon>
        <taxon>Fungi</taxon>
        <taxon>Dikarya</taxon>
        <taxon>Ascomycota</taxon>
        <taxon>Pezizomycotina</taxon>
        <taxon>Eurotiomycetes</taxon>
        <taxon>Eurotiomycetidae</taxon>
        <taxon>Onygenales</taxon>
        <taxon>Ajellomycetaceae</taxon>
        <taxon>Paracoccidioides</taxon>
    </lineage>
</organism>
<evidence type="ECO:0000313" key="1">
    <source>
        <dbReference type="EMBL" id="EEH36835.2"/>
    </source>
</evidence>